<accession>A0A1R4H8F7</accession>
<gene>
    <name evidence="1" type="ORF">CRENPOLYSF1_290019</name>
</gene>
<name>A0A1R4H8F7_9GAMM</name>
<proteinExistence type="predicted"/>
<dbReference type="EMBL" id="FUKI01000103">
    <property type="protein sequence ID" value="SJM92466.1"/>
    <property type="molecule type" value="Genomic_DNA"/>
</dbReference>
<keyword evidence="2" id="KW-1185">Reference proteome</keyword>
<organism evidence="1 2">
    <name type="scientific">Crenothrix polyspora</name>
    <dbReference type="NCBI Taxonomy" id="360316"/>
    <lineage>
        <taxon>Bacteria</taxon>
        <taxon>Pseudomonadati</taxon>
        <taxon>Pseudomonadota</taxon>
        <taxon>Gammaproteobacteria</taxon>
        <taxon>Methylococcales</taxon>
        <taxon>Crenotrichaceae</taxon>
        <taxon>Crenothrix</taxon>
    </lineage>
</organism>
<reference evidence="2" key="1">
    <citation type="submission" date="2017-02" db="EMBL/GenBank/DDBJ databases">
        <authorList>
            <person name="Daims H."/>
        </authorList>
    </citation>
    <scope>NUCLEOTIDE SEQUENCE [LARGE SCALE GENOMIC DNA]</scope>
</reference>
<evidence type="ECO:0000313" key="1">
    <source>
        <dbReference type="EMBL" id="SJM92466.1"/>
    </source>
</evidence>
<dbReference type="Proteomes" id="UP000195667">
    <property type="component" value="Unassembled WGS sequence"/>
</dbReference>
<evidence type="ECO:0000313" key="2">
    <source>
        <dbReference type="Proteomes" id="UP000195667"/>
    </source>
</evidence>
<dbReference type="AlphaFoldDB" id="A0A1R4H8F7"/>
<protein>
    <submittedName>
        <fullName evidence="1">Uncharacterized protein</fullName>
    </submittedName>
</protein>
<sequence length="44" mass="4645">MGAPGLCESKGIRRCDVPQANGTLQKSGLAMLQIYGVIVMLRPA</sequence>